<keyword evidence="2" id="KW-0521">NADP</keyword>
<evidence type="ECO:0000313" key="6">
    <source>
        <dbReference type="Proteomes" id="UP000770015"/>
    </source>
</evidence>
<sequence>MTGQIVLVTGANQGLGHAIVEVAAKTYPGNTYIVASRDKVKGETAVSKLRELGVSDDTVIDLVKLDVDSNDEVVAVAKYVEERYGRLDVLINNAGYLRMPAESDLGAVRAQWNALLNTHITSVAVVTYAFKHLLHKSGSPKVINITSGLASMTNTLARPSPFPAPGYGASKAGLNGLTAHLQTGENKRIASGASAASAPLIRFYAVAPGVLKTAFTGFQVGKPPQLGAQVVMQLLGDEEGTYPGGTQWQFENGEMMQVPW</sequence>
<keyword evidence="6" id="KW-1185">Reference proteome</keyword>
<dbReference type="InterPro" id="IPR002347">
    <property type="entry name" value="SDR_fam"/>
</dbReference>
<organism evidence="5 6">
    <name type="scientific">Plectosphaerella plurivora</name>
    <dbReference type="NCBI Taxonomy" id="936078"/>
    <lineage>
        <taxon>Eukaryota</taxon>
        <taxon>Fungi</taxon>
        <taxon>Dikarya</taxon>
        <taxon>Ascomycota</taxon>
        <taxon>Pezizomycotina</taxon>
        <taxon>Sordariomycetes</taxon>
        <taxon>Hypocreomycetidae</taxon>
        <taxon>Glomerellales</taxon>
        <taxon>Plectosphaerellaceae</taxon>
        <taxon>Plectosphaerella</taxon>
    </lineage>
</organism>
<protein>
    <recommendedName>
        <fullName evidence="7">NAD(P)-binding protein</fullName>
    </recommendedName>
</protein>
<name>A0A9P8VFD8_9PEZI</name>
<evidence type="ECO:0008006" key="7">
    <source>
        <dbReference type="Google" id="ProtNLM"/>
    </source>
</evidence>
<dbReference type="GO" id="GO:0050664">
    <property type="term" value="F:oxidoreductase activity, acting on NAD(P)H, oxygen as acceptor"/>
    <property type="evidence" value="ECO:0007669"/>
    <property type="project" value="TreeGrafter"/>
</dbReference>
<dbReference type="AlphaFoldDB" id="A0A9P8VFD8"/>
<dbReference type="PANTHER" id="PTHR43008">
    <property type="entry name" value="BENZIL REDUCTASE"/>
    <property type="match status" value="1"/>
</dbReference>
<evidence type="ECO:0000313" key="5">
    <source>
        <dbReference type="EMBL" id="KAH6689847.1"/>
    </source>
</evidence>
<dbReference type="PROSITE" id="PS00061">
    <property type="entry name" value="ADH_SHORT"/>
    <property type="match status" value="1"/>
</dbReference>
<dbReference type="EMBL" id="JAGSXJ010000007">
    <property type="protein sequence ID" value="KAH6689847.1"/>
    <property type="molecule type" value="Genomic_DNA"/>
</dbReference>
<evidence type="ECO:0000256" key="2">
    <source>
        <dbReference type="ARBA" id="ARBA00022857"/>
    </source>
</evidence>
<dbReference type="PANTHER" id="PTHR43008:SF4">
    <property type="entry name" value="CHAIN DEHYDROGENASE, PUTATIVE (AFU_ORTHOLOGUE AFUA_4G08710)-RELATED"/>
    <property type="match status" value="1"/>
</dbReference>
<comment type="caution">
    <text evidence="5">The sequence shown here is derived from an EMBL/GenBank/DDBJ whole genome shotgun (WGS) entry which is preliminary data.</text>
</comment>
<dbReference type="SUPFAM" id="SSF51735">
    <property type="entry name" value="NAD(P)-binding Rossmann-fold domains"/>
    <property type="match status" value="1"/>
</dbReference>
<evidence type="ECO:0000256" key="3">
    <source>
        <dbReference type="ARBA" id="ARBA00023002"/>
    </source>
</evidence>
<dbReference type="Gene3D" id="3.40.50.720">
    <property type="entry name" value="NAD(P)-binding Rossmann-like Domain"/>
    <property type="match status" value="1"/>
</dbReference>
<proteinExistence type="inferred from homology"/>
<dbReference type="Pfam" id="PF00106">
    <property type="entry name" value="adh_short"/>
    <property type="match status" value="1"/>
</dbReference>
<dbReference type="PRINTS" id="PR00080">
    <property type="entry name" value="SDRFAMILY"/>
</dbReference>
<comment type="similarity">
    <text evidence="1 4">Belongs to the short-chain dehydrogenases/reductases (SDR) family.</text>
</comment>
<dbReference type="Proteomes" id="UP000770015">
    <property type="component" value="Unassembled WGS sequence"/>
</dbReference>
<reference evidence="5" key="1">
    <citation type="journal article" date="2021" name="Nat. Commun.">
        <title>Genetic determinants of endophytism in the Arabidopsis root mycobiome.</title>
        <authorList>
            <person name="Mesny F."/>
            <person name="Miyauchi S."/>
            <person name="Thiergart T."/>
            <person name="Pickel B."/>
            <person name="Atanasova L."/>
            <person name="Karlsson M."/>
            <person name="Huettel B."/>
            <person name="Barry K.W."/>
            <person name="Haridas S."/>
            <person name="Chen C."/>
            <person name="Bauer D."/>
            <person name="Andreopoulos W."/>
            <person name="Pangilinan J."/>
            <person name="LaButti K."/>
            <person name="Riley R."/>
            <person name="Lipzen A."/>
            <person name="Clum A."/>
            <person name="Drula E."/>
            <person name="Henrissat B."/>
            <person name="Kohler A."/>
            <person name="Grigoriev I.V."/>
            <person name="Martin F.M."/>
            <person name="Hacquard S."/>
        </authorList>
    </citation>
    <scope>NUCLEOTIDE SEQUENCE</scope>
    <source>
        <strain evidence="5">MPI-SDFR-AT-0117</strain>
    </source>
</reference>
<gene>
    <name evidence="5" type="ORF">F5X68DRAFT_189569</name>
</gene>
<dbReference type="InterPro" id="IPR020904">
    <property type="entry name" value="Sc_DH/Rdtase_CS"/>
</dbReference>
<keyword evidence="3" id="KW-0560">Oxidoreductase</keyword>
<dbReference type="GO" id="GO:0016616">
    <property type="term" value="F:oxidoreductase activity, acting on the CH-OH group of donors, NAD or NADP as acceptor"/>
    <property type="evidence" value="ECO:0007669"/>
    <property type="project" value="UniProtKB-ARBA"/>
</dbReference>
<dbReference type="PRINTS" id="PR00081">
    <property type="entry name" value="GDHRDH"/>
</dbReference>
<dbReference type="InterPro" id="IPR036291">
    <property type="entry name" value="NAD(P)-bd_dom_sf"/>
</dbReference>
<dbReference type="OrthoDB" id="1933717at2759"/>
<evidence type="ECO:0000256" key="1">
    <source>
        <dbReference type="ARBA" id="ARBA00006484"/>
    </source>
</evidence>
<evidence type="ECO:0000256" key="4">
    <source>
        <dbReference type="RuleBase" id="RU000363"/>
    </source>
</evidence>
<accession>A0A9P8VFD8</accession>